<reference evidence="2 3" key="1">
    <citation type="journal article" date="2014" name="PLoS Genet.">
        <title>Phylogenetically driven sequencing of extremely halophilic archaea reveals strategies for static and dynamic osmo-response.</title>
        <authorList>
            <person name="Becker E.A."/>
            <person name="Seitzer P.M."/>
            <person name="Tritt A."/>
            <person name="Larsen D."/>
            <person name="Krusor M."/>
            <person name="Yao A.I."/>
            <person name="Wu D."/>
            <person name="Madern D."/>
            <person name="Eisen J.A."/>
            <person name="Darling A.E."/>
            <person name="Facciotti M.T."/>
        </authorList>
    </citation>
    <scope>NUCLEOTIDE SEQUENCE [LARGE SCALE GENOMIC DNA]</scope>
    <source>
        <strain evidence="2 3">DSM 1307</strain>
    </source>
</reference>
<accession>M0MDW5</accession>
<proteinExistence type="predicted"/>
<dbReference type="EMBL" id="AOMC01000111">
    <property type="protein sequence ID" value="EMA43947.1"/>
    <property type="molecule type" value="Genomic_DNA"/>
</dbReference>
<evidence type="ECO:0000256" key="1">
    <source>
        <dbReference type="SAM" id="Phobius"/>
    </source>
</evidence>
<comment type="caution">
    <text evidence="2">The sequence shown here is derived from an EMBL/GenBank/DDBJ whole genome shotgun (WGS) entry which is preliminary data.</text>
</comment>
<feature type="non-terminal residue" evidence="2">
    <location>
        <position position="1"/>
    </location>
</feature>
<evidence type="ECO:0000313" key="2">
    <source>
        <dbReference type="EMBL" id="EMA43947.1"/>
    </source>
</evidence>
<name>M0MDW5_HALMO</name>
<feature type="transmembrane region" description="Helical" evidence="1">
    <location>
        <begin position="17"/>
        <end position="36"/>
    </location>
</feature>
<keyword evidence="1" id="KW-0472">Membrane</keyword>
<keyword evidence="1" id="KW-0812">Transmembrane</keyword>
<sequence>YCKFLVKTVDDKIKQVLFLYLVVCLGLVHIFLKQMLALTQCDRLKLEGWWQRVVRNGMASRAETSAGARRLRLCPLFENEGGTRTQP</sequence>
<gene>
    <name evidence="2" type="ORF">C448_09123</name>
</gene>
<dbReference type="Proteomes" id="UP000011568">
    <property type="component" value="Unassembled WGS sequence"/>
</dbReference>
<keyword evidence="3" id="KW-1185">Reference proteome</keyword>
<organism evidence="2 3">
    <name type="scientific">Halococcus morrhuae DSM 1307</name>
    <dbReference type="NCBI Taxonomy" id="931277"/>
    <lineage>
        <taxon>Archaea</taxon>
        <taxon>Methanobacteriati</taxon>
        <taxon>Methanobacteriota</taxon>
        <taxon>Stenosarchaea group</taxon>
        <taxon>Halobacteria</taxon>
        <taxon>Halobacteriales</taxon>
        <taxon>Halococcaceae</taxon>
        <taxon>Halococcus</taxon>
    </lineage>
</organism>
<evidence type="ECO:0000313" key="3">
    <source>
        <dbReference type="Proteomes" id="UP000011568"/>
    </source>
</evidence>
<protein>
    <submittedName>
        <fullName evidence="2">Uncharacterized protein</fullName>
    </submittedName>
</protein>
<keyword evidence="1" id="KW-1133">Transmembrane helix</keyword>
<dbReference type="AlphaFoldDB" id="M0MDW5"/>
<dbReference type="RefSeq" id="WP_004054054.1">
    <property type="nucleotide sequence ID" value="NZ_AOMC01000111.1"/>
</dbReference>